<dbReference type="KEGG" id="caw:Q783_12180"/>
<geneLocation type="plasmid" evidence="2 3">
    <name>pWNCR9</name>
</geneLocation>
<gene>
    <name evidence="2" type="ORF">Q783_12180</name>
</gene>
<keyword evidence="1" id="KW-1133">Transmembrane helix</keyword>
<organism evidence="2 3">
    <name type="scientific">Carnobacterium inhibens subsp. gilichinskyi</name>
    <dbReference type="NCBI Taxonomy" id="1266845"/>
    <lineage>
        <taxon>Bacteria</taxon>
        <taxon>Bacillati</taxon>
        <taxon>Bacillota</taxon>
        <taxon>Bacilli</taxon>
        <taxon>Lactobacillales</taxon>
        <taxon>Carnobacteriaceae</taxon>
        <taxon>Carnobacterium</taxon>
    </lineage>
</organism>
<keyword evidence="2" id="KW-0614">Plasmid</keyword>
<accession>U5SGP7</accession>
<dbReference type="Proteomes" id="UP000017469">
    <property type="component" value="Plasmid pWNCR9"/>
</dbReference>
<feature type="transmembrane region" description="Helical" evidence="1">
    <location>
        <begin position="12"/>
        <end position="29"/>
    </location>
</feature>
<evidence type="ECO:0000256" key="1">
    <source>
        <dbReference type="SAM" id="Phobius"/>
    </source>
</evidence>
<dbReference type="EMBL" id="CP006817">
    <property type="protein sequence ID" value="AGY83052.1"/>
    <property type="molecule type" value="Genomic_DNA"/>
</dbReference>
<sequence>MIHSAAKRKIRTATFVVFVLFTLAFLFSTGEDSSIFSMFIMSIYFGLLVSTIFFILISIITYIITLVSGWLNN</sequence>
<keyword evidence="1" id="KW-0812">Transmembrane</keyword>
<dbReference type="AlphaFoldDB" id="U5SGP7"/>
<evidence type="ECO:0000313" key="2">
    <source>
        <dbReference type="EMBL" id="AGY83052.1"/>
    </source>
</evidence>
<feature type="transmembrane region" description="Helical" evidence="1">
    <location>
        <begin position="35"/>
        <end position="64"/>
    </location>
</feature>
<proteinExistence type="predicted"/>
<dbReference type="HOGENOM" id="CLU_2697825_0_0_9"/>
<reference evidence="2 3" key="1">
    <citation type="journal article" date="2013" name="Genome Announc.">
        <title>Complete Genome Sequence of Carnobacterium gilichinskyi Strain WN1359T (DSM 27470T).</title>
        <authorList>
            <person name="Leonard M.T."/>
            <person name="Panayotova N."/>
            <person name="Farmerie W.G."/>
            <person name="Triplett E.W."/>
            <person name="Nicholson W.L."/>
        </authorList>
    </citation>
    <scope>NUCLEOTIDE SEQUENCE [LARGE SCALE GENOMIC DNA]</scope>
    <source>
        <strain evidence="2 3">WN1359</strain>
        <plasmid evidence="3">Plasmid pWNCR9</plasmid>
    </source>
</reference>
<evidence type="ECO:0000313" key="3">
    <source>
        <dbReference type="Proteomes" id="UP000017469"/>
    </source>
</evidence>
<protein>
    <submittedName>
        <fullName evidence="2">Uncharacterized protein</fullName>
    </submittedName>
</protein>
<name>U5SGP7_9LACT</name>
<keyword evidence="1" id="KW-0472">Membrane</keyword>